<sequence length="155" mass="17052">MSIVEDSTVSNTGGVRGKLWQSSGDLFAGEWTYILLPIPQDCAALEVYSGRHRDTRTTVSGGYESNQPYVGHSVLGVPVTETLTGLKGYGNPFTCLPKFPGSSLRTNGSWKSEHGFCQPGNSKHTNYVAERLSFILVHFRPPRYPVTVEEFILTP</sequence>
<organism evidence="1 2">
    <name type="scientific">Microdochium trichocladiopsis</name>
    <dbReference type="NCBI Taxonomy" id="1682393"/>
    <lineage>
        <taxon>Eukaryota</taxon>
        <taxon>Fungi</taxon>
        <taxon>Dikarya</taxon>
        <taxon>Ascomycota</taxon>
        <taxon>Pezizomycotina</taxon>
        <taxon>Sordariomycetes</taxon>
        <taxon>Xylariomycetidae</taxon>
        <taxon>Xylariales</taxon>
        <taxon>Microdochiaceae</taxon>
        <taxon>Microdochium</taxon>
    </lineage>
</organism>
<dbReference type="AlphaFoldDB" id="A0A9P9BKB5"/>
<evidence type="ECO:0000313" key="1">
    <source>
        <dbReference type="EMBL" id="KAH7021044.1"/>
    </source>
</evidence>
<dbReference type="GeneID" id="70186788"/>
<reference evidence="1" key="1">
    <citation type="journal article" date="2021" name="Nat. Commun.">
        <title>Genetic determinants of endophytism in the Arabidopsis root mycobiome.</title>
        <authorList>
            <person name="Mesny F."/>
            <person name="Miyauchi S."/>
            <person name="Thiergart T."/>
            <person name="Pickel B."/>
            <person name="Atanasova L."/>
            <person name="Karlsson M."/>
            <person name="Huettel B."/>
            <person name="Barry K.W."/>
            <person name="Haridas S."/>
            <person name="Chen C."/>
            <person name="Bauer D."/>
            <person name="Andreopoulos W."/>
            <person name="Pangilinan J."/>
            <person name="LaButti K."/>
            <person name="Riley R."/>
            <person name="Lipzen A."/>
            <person name="Clum A."/>
            <person name="Drula E."/>
            <person name="Henrissat B."/>
            <person name="Kohler A."/>
            <person name="Grigoriev I.V."/>
            <person name="Martin F.M."/>
            <person name="Hacquard S."/>
        </authorList>
    </citation>
    <scope>NUCLEOTIDE SEQUENCE</scope>
    <source>
        <strain evidence="1">MPI-CAGE-CH-0230</strain>
    </source>
</reference>
<proteinExistence type="predicted"/>
<accession>A0A9P9BKB5</accession>
<evidence type="ECO:0000313" key="2">
    <source>
        <dbReference type="Proteomes" id="UP000756346"/>
    </source>
</evidence>
<keyword evidence="2" id="KW-1185">Reference proteome</keyword>
<comment type="caution">
    <text evidence="1">The sequence shown here is derived from an EMBL/GenBank/DDBJ whole genome shotgun (WGS) entry which is preliminary data.</text>
</comment>
<protein>
    <submittedName>
        <fullName evidence="1">Uncharacterized protein</fullName>
    </submittedName>
</protein>
<dbReference type="RefSeq" id="XP_046007245.1">
    <property type="nucleotide sequence ID" value="XM_046157242.1"/>
</dbReference>
<name>A0A9P9BKB5_9PEZI</name>
<dbReference type="Proteomes" id="UP000756346">
    <property type="component" value="Unassembled WGS sequence"/>
</dbReference>
<gene>
    <name evidence="1" type="ORF">B0I36DRAFT_353761</name>
</gene>
<dbReference type="EMBL" id="JAGTJQ010000010">
    <property type="protein sequence ID" value="KAH7021044.1"/>
    <property type="molecule type" value="Genomic_DNA"/>
</dbReference>